<protein>
    <recommendedName>
        <fullName evidence="14">Olfactory receptor</fullName>
    </recommendedName>
</protein>
<dbReference type="FunFam" id="1.10.1220.70:FF:000001">
    <property type="entry name" value="Olfactory receptor"/>
    <property type="match status" value="1"/>
</dbReference>
<evidence type="ECO:0000256" key="13">
    <source>
        <dbReference type="RuleBase" id="RU000688"/>
    </source>
</evidence>
<proteinExistence type="inferred from homology"/>
<dbReference type="FunFam" id="1.20.1070.10:FF:000010">
    <property type="entry name" value="Olfactory receptor"/>
    <property type="match status" value="1"/>
</dbReference>
<dbReference type="PROSITE" id="PS50262">
    <property type="entry name" value="G_PROTEIN_RECEP_F1_2"/>
    <property type="match status" value="1"/>
</dbReference>
<evidence type="ECO:0000256" key="10">
    <source>
        <dbReference type="ARBA" id="ARBA00023170"/>
    </source>
</evidence>
<keyword evidence="16" id="KW-1185">Reference proteome</keyword>
<keyword evidence="6 14" id="KW-0552">Olfaction</keyword>
<evidence type="ECO:0000313" key="16">
    <source>
        <dbReference type="Proteomes" id="UP000504612"/>
    </source>
</evidence>
<evidence type="ECO:0000256" key="2">
    <source>
        <dbReference type="ARBA" id="ARBA00010663"/>
    </source>
</evidence>
<dbReference type="GO" id="GO:0005886">
    <property type="term" value="C:plasma membrane"/>
    <property type="evidence" value="ECO:0007669"/>
    <property type="project" value="UniProtKB-SubCell"/>
</dbReference>
<keyword evidence="8 13" id="KW-0297">G-protein coupled receptor</keyword>
<feature type="transmembrane region" description="Helical" evidence="14">
    <location>
        <begin position="161"/>
        <end position="187"/>
    </location>
</feature>
<dbReference type="Proteomes" id="UP000504612">
    <property type="component" value="Unplaced"/>
</dbReference>
<keyword evidence="5 13" id="KW-0812">Transmembrane</keyword>
<feature type="transmembrane region" description="Helical" evidence="14">
    <location>
        <begin position="223"/>
        <end position="249"/>
    </location>
</feature>
<keyword evidence="7 14" id="KW-1133">Transmembrane helix</keyword>
<dbReference type="InterPro" id="IPR000276">
    <property type="entry name" value="GPCR_Rhodpsn"/>
</dbReference>
<evidence type="ECO:0000256" key="14">
    <source>
        <dbReference type="RuleBase" id="RU363047"/>
    </source>
</evidence>
<evidence type="ECO:0000256" key="3">
    <source>
        <dbReference type="ARBA" id="ARBA00022475"/>
    </source>
</evidence>
<sequence>MGSINERYKKGKYENFQVEEMFNIKTGNQTTISEFILVGFATLPELQPLLSLFFLMIYLATITGNLLIILLVIVDRYLHTPMYFFLGNLSCLETCYSSIILPKMFGNLFTGQQSISFTGCLVQFYLFGSCVCIETYLLAAMSYDRYLAICRPLHYTSIMNVMVGVQIMIGLWIGSFLANCLTIALLVQLSFCGPNIINHYFCDLIPLEKLSCSDTTIVQLVTFLLTVIFTITPFLLTLMSYIAIIATILKIPSATGRQKAFSTCSSHLMVVCIFYGTLIIVYILPDTPSLRELNKVFSIFYTVLTPLINPLIYSLRNQEVHKALRRVRGNIYFFARMQANTLS</sequence>
<dbReference type="InterPro" id="IPR017452">
    <property type="entry name" value="GPCR_Rhodpsn_7TM"/>
</dbReference>
<dbReference type="InterPro" id="IPR050516">
    <property type="entry name" value="Olfactory_GPCR"/>
</dbReference>
<evidence type="ECO:0000313" key="17">
    <source>
        <dbReference type="RefSeq" id="XP_026544433.1"/>
    </source>
</evidence>
<dbReference type="GO" id="GO:0004984">
    <property type="term" value="F:olfactory receptor activity"/>
    <property type="evidence" value="ECO:0007669"/>
    <property type="project" value="InterPro"/>
</dbReference>
<keyword evidence="9 14" id="KW-0472">Membrane</keyword>
<dbReference type="Pfam" id="PF13853">
    <property type="entry name" value="7tm_4"/>
    <property type="match status" value="1"/>
</dbReference>
<feature type="transmembrane region" description="Helical" evidence="14">
    <location>
        <begin position="121"/>
        <end position="140"/>
    </location>
</feature>
<dbReference type="AlphaFoldDB" id="A0A6J1VV00"/>
<feature type="transmembrane region" description="Helical" evidence="14">
    <location>
        <begin position="52"/>
        <end position="74"/>
    </location>
</feature>
<dbReference type="KEGG" id="nss:113426285"/>
<keyword evidence="11" id="KW-0325">Glycoprotein</keyword>
<comment type="similarity">
    <text evidence="2 13">Belongs to the G-protein coupled receptor 1 family.</text>
</comment>
<evidence type="ECO:0000259" key="15">
    <source>
        <dbReference type="PROSITE" id="PS50262"/>
    </source>
</evidence>
<dbReference type="CDD" id="cd15911">
    <property type="entry name" value="7tmA_OR11A-like"/>
    <property type="match status" value="1"/>
</dbReference>
<feature type="transmembrane region" description="Helical" evidence="14">
    <location>
        <begin position="81"/>
        <end position="101"/>
    </location>
</feature>
<name>A0A6J1VV00_9SAUR</name>
<organism evidence="16 17">
    <name type="scientific">Notechis scutatus</name>
    <name type="common">mainland tiger snake</name>
    <dbReference type="NCBI Taxonomy" id="8663"/>
    <lineage>
        <taxon>Eukaryota</taxon>
        <taxon>Metazoa</taxon>
        <taxon>Chordata</taxon>
        <taxon>Craniata</taxon>
        <taxon>Vertebrata</taxon>
        <taxon>Euteleostomi</taxon>
        <taxon>Lepidosauria</taxon>
        <taxon>Squamata</taxon>
        <taxon>Bifurcata</taxon>
        <taxon>Unidentata</taxon>
        <taxon>Episquamata</taxon>
        <taxon>Toxicofera</taxon>
        <taxon>Serpentes</taxon>
        <taxon>Colubroidea</taxon>
        <taxon>Elapidae</taxon>
        <taxon>Hydrophiinae</taxon>
        <taxon>Notechis</taxon>
    </lineage>
</organism>
<keyword evidence="3 14" id="KW-1003">Cell membrane</keyword>
<feature type="transmembrane region" description="Helical" evidence="14">
    <location>
        <begin position="296"/>
        <end position="315"/>
    </location>
</feature>
<dbReference type="PRINTS" id="PR00237">
    <property type="entry name" value="GPCRRHODOPSN"/>
</dbReference>
<evidence type="ECO:0000256" key="4">
    <source>
        <dbReference type="ARBA" id="ARBA00022606"/>
    </source>
</evidence>
<gene>
    <name evidence="17" type="primary">LOC113426285</name>
</gene>
<evidence type="ECO:0000256" key="1">
    <source>
        <dbReference type="ARBA" id="ARBA00004651"/>
    </source>
</evidence>
<dbReference type="Gene3D" id="1.20.1070.10">
    <property type="entry name" value="Rhodopsin 7-helix transmembrane proteins"/>
    <property type="match status" value="1"/>
</dbReference>
<dbReference type="InterPro" id="IPR000725">
    <property type="entry name" value="Olfact_rcpt"/>
</dbReference>
<evidence type="ECO:0000256" key="12">
    <source>
        <dbReference type="ARBA" id="ARBA00023224"/>
    </source>
</evidence>
<dbReference type="GO" id="GO:0004930">
    <property type="term" value="F:G protein-coupled receptor activity"/>
    <property type="evidence" value="ECO:0007669"/>
    <property type="project" value="UniProtKB-KW"/>
</dbReference>
<dbReference type="PROSITE" id="PS00237">
    <property type="entry name" value="G_PROTEIN_RECEP_F1_1"/>
    <property type="match status" value="1"/>
</dbReference>
<dbReference type="PANTHER" id="PTHR26452">
    <property type="entry name" value="OLFACTORY RECEPTOR"/>
    <property type="match status" value="1"/>
</dbReference>
<keyword evidence="4 14" id="KW-0716">Sensory transduction</keyword>
<evidence type="ECO:0000256" key="6">
    <source>
        <dbReference type="ARBA" id="ARBA00022725"/>
    </source>
</evidence>
<comment type="subcellular location">
    <subcellularLocation>
        <location evidence="1 14">Cell membrane</location>
        <topology evidence="1 14">Multi-pass membrane protein</topology>
    </subcellularLocation>
</comment>
<evidence type="ECO:0000256" key="8">
    <source>
        <dbReference type="ARBA" id="ARBA00023040"/>
    </source>
</evidence>
<keyword evidence="10 13" id="KW-0675">Receptor</keyword>
<accession>A0A6J1VV00</accession>
<dbReference type="SUPFAM" id="SSF81321">
    <property type="entry name" value="Family A G protein-coupled receptor-like"/>
    <property type="match status" value="1"/>
</dbReference>
<dbReference type="PRINTS" id="PR00245">
    <property type="entry name" value="OLFACTORYR"/>
</dbReference>
<feature type="transmembrane region" description="Helical" evidence="14">
    <location>
        <begin position="261"/>
        <end position="284"/>
    </location>
</feature>
<reference evidence="17" key="1">
    <citation type="submission" date="2025-08" db="UniProtKB">
        <authorList>
            <consortium name="RefSeq"/>
        </authorList>
    </citation>
    <scope>IDENTIFICATION</scope>
</reference>
<evidence type="ECO:0000256" key="9">
    <source>
        <dbReference type="ARBA" id="ARBA00023136"/>
    </source>
</evidence>
<keyword evidence="12 13" id="KW-0807">Transducer</keyword>
<dbReference type="RefSeq" id="XP_026544433.1">
    <property type="nucleotide sequence ID" value="XM_026688648.1"/>
</dbReference>
<dbReference type="GeneID" id="113426285"/>
<evidence type="ECO:0000256" key="7">
    <source>
        <dbReference type="ARBA" id="ARBA00022989"/>
    </source>
</evidence>
<evidence type="ECO:0000256" key="11">
    <source>
        <dbReference type="ARBA" id="ARBA00023180"/>
    </source>
</evidence>
<evidence type="ECO:0000256" key="5">
    <source>
        <dbReference type="ARBA" id="ARBA00022692"/>
    </source>
</evidence>
<feature type="domain" description="G-protein coupled receptors family 1 profile" evidence="15">
    <location>
        <begin position="64"/>
        <end position="313"/>
    </location>
</feature>